<gene>
    <name evidence="1" type="ORF">MICAF_3460004</name>
</gene>
<protein>
    <submittedName>
        <fullName evidence="1">Similar to tr|Q8YQ40|Q8YQ40</fullName>
    </submittedName>
</protein>
<reference evidence="1 2" key="1">
    <citation type="submission" date="2012-04" db="EMBL/GenBank/DDBJ databases">
        <authorList>
            <person name="Genoscope - CEA"/>
        </authorList>
    </citation>
    <scope>NUCLEOTIDE SEQUENCE [LARGE SCALE GENOMIC DNA]</scope>
    <source>
        <strain evidence="1 2">9807</strain>
    </source>
</reference>
<sequence length="175" mass="20415">MNESDTFANLQQLEYIPYLYTTGNISADLQGKIGVYAIFNREQVLEFVGYSRDIYLSLKQHLARQPHACYWLKIQLIERPNRTLLESIKQAWLRESQAVIGNEKLWTEPIDAKLAMTEIEKEIYQSADEVGKIKLLKQVSRRVENDILSTLEKRGVQMEIRFNPKLKEQGLLDLK</sequence>
<evidence type="ECO:0000313" key="2">
    <source>
        <dbReference type="Proteomes" id="UP000003613"/>
    </source>
</evidence>
<dbReference type="EMBL" id="CAIM01000275">
    <property type="protein sequence ID" value="CCI18033.1"/>
    <property type="molecule type" value="Genomic_DNA"/>
</dbReference>
<comment type="caution">
    <text evidence="1">The sequence shown here is derived from an EMBL/GenBank/DDBJ whole genome shotgun (WGS) entry which is preliminary data.</text>
</comment>
<dbReference type="Proteomes" id="UP000003613">
    <property type="component" value="Unassembled WGS sequence"/>
</dbReference>
<dbReference type="RefSeq" id="WP_002787948.1">
    <property type="nucleotide sequence ID" value="NZ_HE973360.1"/>
</dbReference>
<dbReference type="AlphaFoldDB" id="I4H7K9"/>
<dbReference type="CDD" id="cd10450">
    <property type="entry name" value="GIY-YIG_AtGrxS16_like"/>
    <property type="match status" value="1"/>
</dbReference>
<evidence type="ECO:0000313" key="1">
    <source>
        <dbReference type="EMBL" id="CCI18033.1"/>
    </source>
</evidence>
<accession>I4H7K9</accession>
<name>I4H7K9_MICAE</name>
<proteinExistence type="predicted"/>
<dbReference type="InterPro" id="IPR049578">
    <property type="entry name" value="CAXIP1-like_GIY-YIG_dom"/>
</dbReference>
<organism evidence="1 2">
    <name type="scientific">Microcystis aeruginosa PCC 9807</name>
    <dbReference type="NCBI Taxonomy" id="1160283"/>
    <lineage>
        <taxon>Bacteria</taxon>
        <taxon>Bacillati</taxon>
        <taxon>Cyanobacteriota</taxon>
        <taxon>Cyanophyceae</taxon>
        <taxon>Oscillatoriophycideae</taxon>
        <taxon>Chroococcales</taxon>
        <taxon>Microcystaceae</taxon>
        <taxon>Microcystis</taxon>
    </lineage>
</organism>
<dbReference type="HOGENOM" id="CLU_1530813_0_0_3"/>